<dbReference type="GO" id="GO:0071281">
    <property type="term" value="P:cellular response to iron ion"/>
    <property type="evidence" value="ECO:0007669"/>
    <property type="project" value="TreeGrafter"/>
</dbReference>
<reference evidence="3 4" key="1">
    <citation type="submission" date="2018-12" db="EMBL/GenBank/DDBJ databases">
        <authorList>
            <consortium name="Pathogen Informatics"/>
        </authorList>
    </citation>
    <scope>NUCLEOTIDE SEQUENCE [LARGE SCALE GENOMIC DNA]</scope>
    <source>
        <strain evidence="3 4">NCTC12871</strain>
    </source>
</reference>
<protein>
    <submittedName>
        <fullName evidence="3">Iron-dicitrate transporter substrate-binding subunit</fullName>
    </submittedName>
</protein>
<dbReference type="PANTHER" id="PTHR30535:SF34">
    <property type="entry name" value="MOLYBDATE-BINDING PROTEIN MOLA"/>
    <property type="match status" value="1"/>
</dbReference>
<dbReference type="PROSITE" id="PS50983">
    <property type="entry name" value="FE_B12_PBP"/>
    <property type="match status" value="1"/>
</dbReference>
<dbReference type="Proteomes" id="UP000279799">
    <property type="component" value="Chromosome"/>
</dbReference>
<keyword evidence="4" id="KW-1185">Reference proteome</keyword>
<dbReference type="InterPro" id="IPR002491">
    <property type="entry name" value="ABC_transptr_periplasmic_BD"/>
</dbReference>
<gene>
    <name evidence="3" type="ORF">NCTC12871_01249</name>
</gene>
<dbReference type="Gene3D" id="3.40.50.1980">
    <property type="entry name" value="Nitrogenase molybdenum iron protein domain"/>
    <property type="match status" value="2"/>
</dbReference>
<dbReference type="AlphaFoldDB" id="A0A448TV07"/>
<dbReference type="EMBL" id="LR134510">
    <property type="protein sequence ID" value="VEJ09764.1"/>
    <property type="molecule type" value="Genomic_DNA"/>
</dbReference>
<sequence>MATRLLKKSLAFALSVIFIGTAQASDPVAFNTEGFSDLVAAKFGNVEPNDVHKVLSAGKVSDTLLVSLAPNKMIDFAHPFPQPTMTFIPSSARDLLALGGLGGHGNMISMEKIISLKPDLIIDVGSVGQSYVDTVKRVHEKTKVPVVLVDGNFADTPQQIRTVAKYIGDTKKGDLLANYAQRILDMTKDATQINGVAKSVYYARGTDGLETAATNSIHSEVLNWVGLKNVVDMKSQKSTARVSMEQLYKWQPDIIVTQDPTAYQHIQTSPLWHQLKAVQGKDVYLVPNKPFGWLGQPPSVNRLLGALWLTHKLDPKRLDTSDYLNFVKNYFQLFYDYQLTPQDEKSLGIL</sequence>
<proteinExistence type="predicted"/>
<keyword evidence="1" id="KW-0732">Signal</keyword>
<feature type="domain" description="Fe/B12 periplasmic-binding" evidence="2">
    <location>
        <begin position="53"/>
        <end position="317"/>
    </location>
</feature>
<dbReference type="RefSeq" id="WP_172594229.1">
    <property type="nucleotide sequence ID" value="NZ_LR134510.1"/>
</dbReference>
<dbReference type="InterPro" id="IPR050902">
    <property type="entry name" value="ABC_Transporter_SBP"/>
</dbReference>
<evidence type="ECO:0000313" key="4">
    <source>
        <dbReference type="Proteomes" id="UP000279799"/>
    </source>
</evidence>
<evidence type="ECO:0000256" key="1">
    <source>
        <dbReference type="SAM" id="SignalP"/>
    </source>
</evidence>
<dbReference type="Pfam" id="PF01497">
    <property type="entry name" value="Peripla_BP_2"/>
    <property type="match status" value="1"/>
</dbReference>
<dbReference type="KEGG" id="adp:NCTC12871_01249"/>
<feature type="signal peptide" evidence="1">
    <location>
        <begin position="1"/>
        <end position="24"/>
    </location>
</feature>
<evidence type="ECO:0000313" key="3">
    <source>
        <dbReference type="EMBL" id="VEJ09764.1"/>
    </source>
</evidence>
<name>A0A448TV07_9PAST</name>
<dbReference type="PANTHER" id="PTHR30535">
    <property type="entry name" value="VITAMIN B12-BINDING PROTEIN"/>
    <property type="match status" value="1"/>
</dbReference>
<evidence type="ECO:0000259" key="2">
    <source>
        <dbReference type="PROSITE" id="PS50983"/>
    </source>
</evidence>
<accession>A0A448TV07</accession>
<feature type="chain" id="PRO_5019386802" evidence="1">
    <location>
        <begin position="25"/>
        <end position="350"/>
    </location>
</feature>
<dbReference type="SUPFAM" id="SSF53807">
    <property type="entry name" value="Helical backbone' metal receptor"/>
    <property type="match status" value="1"/>
</dbReference>
<dbReference type="Gene3D" id="1.20.58.2180">
    <property type="match status" value="1"/>
</dbReference>
<organism evidence="3 4">
    <name type="scientific">Actinobacillus delphinicola</name>
    <dbReference type="NCBI Taxonomy" id="51161"/>
    <lineage>
        <taxon>Bacteria</taxon>
        <taxon>Pseudomonadati</taxon>
        <taxon>Pseudomonadota</taxon>
        <taxon>Gammaproteobacteria</taxon>
        <taxon>Pasteurellales</taxon>
        <taxon>Pasteurellaceae</taxon>
        <taxon>Actinobacillus</taxon>
    </lineage>
</organism>